<feature type="transmembrane region" description="Helical" evidence="1">
    <location>
        <begin position="95"/>
        <end position="121"/>
    </location>
</feature>
<dbReference type="RefSeq" id="WP_345695983.1">
    <property type="nucleotide sequence ID" value="NZ_BAABIS010000001.1"/>
</dbReference>
<dbReference type="Proteomes" id="UP001501752">
    <property type="component" value="Unassembled WGS sequence"/>
</dbReference>
<feature type="transmembrane region" description="Helical" evidence="1">
    <location>
        <begin position="6"/>
        <end position="25"/>
    </location>
</feature>
<sequence length="128" mass="12995">MVVPRWVWPCVLGWVGLVGAGPWVLRGAWTGPDGGPVMEYVACVAVSAFVVGVALGRVRAWVPAMAAGGLCVLAVPVTSGAFVGPVGEFGDEAVFLFGVLLMLGLVVQLPLLIGLCFGSLVGSLAESG</sequence>
<evidence type="ECO:0000313" key="3">
    <source>
        <dbReference type="Proteomes" id="UP001501752"/>
    </source>
</evidence>
<feature type="transmembrane region" description="Helical" evidence="1">
    <location>
        <begin position="61"/>
        <end position="83"/>
    </location>
</feature>
<name>A0ABP9DH72_9ACTN</name>
<reference evidence="3" key="1">
    <citation type="journal article" date="2019" name="Int. J. Syst. Evol. Microbiol.">
        <title>The Global Catalogue of Microorganisms (GCM) 10K type strain sequencing project: providing services to taxonomists for standard genome sequencing and annotation.</title>
        <authorList>
            <consortium name="The Broad Institute Genomics Platform"/>
            <consortium name="The Broad Institute Genome Sequencing Center for Infectious Disease"/>
            <person name="Wu L."/>
            <person name="Ma J."/>
        </authorList>
    </citation>
    <scope>NUCLEOTIDE SEQUENCE [LARGE SCALE GENOMIC DNA]</scope>
    <source>
        <strain evidence="3">JCM 13006</strain>
    </source>
</reference>
<organism evidence="2 3">
    <name type="scientific">Kitasatospora terrestris</name>
    <dbReference type="NCBI Taxonomy" id="258051"/>
    <lineage>
        <taxon>Bacteria</taxon>
        <taxon>Bacillati</taxon>
        <taxon>Actinomycetota</taxon>
        <taxon>Actinomycetes</taxon>
        <taxon>Kitasatosporales</taxon>
        <taxon>Streptomycetaceae</taxon>
        <taxon>Kitasatospora</taxon>
    </lineage>
</organism>
<comment type="caution">
    <text evidence="2">The sequence shown here is derived from an EMBL/GenBank/DDBJ whole genome shotgun (WGS) entry which is preliminary data.</text>
</comment>
<evidence type="ECO:0000256" key="1">
    <source>
        <dbReference type="SAM" id="Phobius"/>
    </source>
</evidence>
<dbReference type="EMBL" id="BAABIS010000001">
    <property type="protein sequence ID" value="GAA4840563.1"/>
    <property type="molecule type" value="Genomic_DNA"/>
</dbReference>
<keyword evidence="3" id="KW-1185">Reference proteome</keyword>
<protein>
    <submittedName>
        <fullName evidence="2">Uncharacterized protein</fullName>
    </submittedName>
</protein>
<keyword evidence="1" id="KW-0472">Membrane</keyword>
<keyword evidence="1" id="KW-1133">Transmembrane helix</keyword>
<accession>A0ABP9DH72</accession>
<keyword evidence="1" id="KW-0812">Transmembrane</keyword>
<feature type="transmembrane region" description="Helical" evidence="1">
    <location>
        <begin position="37"/>
        <end position="55"/>
    </location>
</feature>
<proteinExistence type="predicted"/>
<gene>
    <name evidence="2" type="ORF">GCM10023235_15160</name>
</gene>
<evidence type="ECO:0000313" key="2">
    <source>
        <dbReference type="EMBL" id="GAA4840563.1"/>
    </source>
</evidence>